<gene>
    <name evidence="2" type="ORF">K457DRAFT_20728</name>
</gene>
<organism evidence="2 3">
    <name type="scientific">Linnemannia elongata AG-77</name>
    <dbReference type="NCBI Taxonomy" id="1314771"/>
    <lineage>
        <taxon>Eukaryota</taxon>
        <taxon>Fungi</taxon>
        <taxon>Fungi incertae sedis</taxon>
        <taxon>Mucoromycota</taxon>
        <taxon>Mortierellomycotina</taxon>
        <taxon>Mortierellomycetes</taxon>
        <taxon>Mortierellales</taxon>
        <taxon>Mortierellaceae</taxon>
        <taxon>Linnemannia</taxon>
    </lineage>
</organism>
<evidence type="ECO:0000256" key="1">
    <source>
        <dbReference type="SAM" id="SignalP"/>
    </source>
</evidence>
<accession>A0A197JRB2</accession>
<feature type="signal peptide" evidence="1">
    <location>
        <begin position="1"/>
        <end position="22"/>
    </location>
</feature>
<evidence type="ECO:0000313" key="2">
    <source>
        <dbReference type="EMBL" id="OAQ27725.1"/>
    </source>
</evidence>
<keyword evidence="1" id="KW-0732">Signal</keyword>
<dbReference type="Proteomes" id="UP000078512">
    <property type="component" value="Unassembled WGS sequence"/>
</dbReference>
<feature type="chain" id="PRO_5008276184" evidence="1">
    <location>
        <begin position="23"/>
        <end position="179"/>
    </location>
</feature>
<dbReference type="AlphaFoldDB" id="A0A197JRB2"/>
<reference evidence="2 3" key="1">
    <citation type="submission" date="2016-05" db="EMBL/GenBank/DDBJ databases">
        <title>Genome sequencing reveals origins of a unique bacterial endosymbiosis in the earliest lineages of terrestrial Fungi.</title>
        <authorList>
            <consortium name="DOE Joint Genome Institute"/>
            <person name="Uehling J."/>
            <person name="Gryganskyi A."/>
            <person name="Hameed K."/>
            <person name="Tschaplinski T."/>
            <person name="Misztal P."/>
            <person name="Wu S."/>
            <person name="Desiro A."/>
            <person name="Vande Pol N."/>
            <person name="Du Z.-Y."/>
            <person name="Zienkiewicz A."/>
            <person name="Zienkiewicz K."/>
            <person name="Morin E."/>
            <person name="Tisserant E."/>
            <person name="Splivallo R."/>
            <person name="Hainaut M."/>
            <person name="Henrissat B."/>
            <person name="Ohm R."/>
            <person name="Kuo A."/>
            <person name="Yan J."/>
            <person name="Lipzen A."/>
            <person name="Nolan M."/>
            <person name="Labutti K."/>
            <person name="Barry K."/>
            <person name="Goldstein A."/>
            <person name="Labbe J."/>
            <person name="Schadt C."/>
            <person name="Tuskan G."/>
            <person name="Grigoriev I."/>
            <person name="Martin F."/>
            <person name="Vilgalys R."/>
            <person name="Bonito G."/>
        </authorList>
    </citation>
    <scope>NUCLEOTIDE SEQUENCE [LARGE SCALE GENOMIC DNA]</scope>
    <source>
        <strain evidence="2 3">AG-77</strain>
    </source>
</reference>
<keyword evidence="3" id="KW-1185">Reference proteome</keyword>
<sequence length="179" mass="19705">MAESSFTLVLALIGDLLPPAQSSSPSSSLPIGLISTLDIFYGDTSGPDQNEIREKYDDISFLRLLTFRYDYAEGNPPNKAKVVTAILSNFNQRHPKIDDVTIRTTGLNLNDEHQTDEDASNLGFDDNGLHKEVGASMELDARMSQPHTTLLECFDSDSGWRHHYSTTSTATFGGFSSLQ</sequence>
<dbReference type="EMBL" id="KV442054">
    <property type="protein sequence ID" value="OAQ27725.1"/>
    <property type="molecule type" value="Genomic_DNA"/>
</dbReference>
<evidence type="ECO:0000313" key="3">
    <source>
        <dbReference type="Proteomes" id="UP000078512"/>
    </source>
</evidence>
<name>A0A197JRB2_9FUNG</name>
<protein>
    <submittedName>
        <fullName evidence="2">Uncharacterized protein</fullName>
    </submittedName>
</protein>
<proteinExistence type="predicted"/>